<accession>A0A175JQC1</accession>
<comment type="caution">
    <text evidence="1">The sequence shown here is derived from an EMBL/GenBank/DDBJ whole genome shotgun (WGS) entry which is preliminary data.</text>
</comment>
<dbReference type="eggNOG" id="ENOG502R10E">
    <property type="taxonomic scope" value="Eukaryota"/>
</dbReference>
<dbReference type="Proteomes" id="UP000078387">
    <property type="component" value="Unassembled WGS sequence"/>
</dbReference>
<proteinExistence type="predicted"/>
<organism evidence="1 2">
    <name type="scientific">Entamoeba histolytica</name>
    <dbReference type="NCBI Taxonomy" id="5759"/>
    <lineage>
        <taxon>Eukaryota</taxon>
        <taxon>Amoebozoa</taxon>
        <taxon>Evosea</taxon>
        <taxon>Archamoebae</taxon>
        <taxon>Mastigamoebida</taxon>
        <taxon>Entamoebidae</taxon>
        <taxon>Entamoeba</taxon>
    </lineage>
</organism>
<dbReference type="VEuPathDB" id="AmoebaDB:EHI8A_033100"/>
<evidence type="ECO:0008006" key="3">
    <source>
        <dbReference type="Google" id="ProtNLM"/>
    </source>
</evidence>
<dbReference type="EMBL" id="BDEQ01000001">
    <property type="protein sequence ID" value="GAT95662.1"/>
    <property type="molecule type" value="Genomic_DNA"/>
</dbReference>
<dbReference type="VEuPathDB" id="AmoebaDB:EHI5A_039380"/>
<dbReference type="AlphaFoldDB" id="A0A175JQC1"/>
<dbReference type="VEuPathDB" id="AmoebaDB:KM1_053070"/>
<protein>
    <recommendedName>
        <fullName evidence="3">Leucine-rich repeat containing protein</fullName>
    </recommendedName>
</protein>
<sequence>MVKLEMVYLMNVSLYFTTFKTFQNFVQVNKKCKRAICSLRYSQWYNKRSNQIFPSCETLQINVFNDSNDVVKHMPCGIQRITFSESPDLDNVNTQLLKFVVNGNGFIQNIKDLCQLECFTFKIDYNFVNLDEVEHEVLKHPWNDLLSLPNLKRIIIKCSYCSTPFFVGTEKIHQFNSMIQRVTKILSSNKQILIEVQMENLDDYCVNELKKNNQIILSYTGPLSSKITNSILTKQVILKTSYKELTFGLEHITDGSIMSICQMYLPETIHLRPFIISTKYQQPLSPNESQSESDDTNTQGIYSLNELTSIQSMDILISQSISFELPTSVLHLITNIPISNLDTLKLISLDIKTEEQEFLFPSTLTSLKITHSPIISIKNLSLLKTLNCFDCSSLEYISNLPNLVSLSLMNCNNLTKLEINSPLHCLTLLQLGLTSIKIPSTIIKMVVDTQIEILNLNNINIKNSYEIFNYYH</sequence>
<dbReference type="VEuPathDB" id="AmoebaDB:EHI_073990"/>
<evidence type="ECO:0000313" key="1">
    <source>
        <dbReference type="EMBL" id="GAT95662.1"/>
    </source>
</evidence>
<evidence type="ECO:0000313" key="2">
    <source>
        <dbReference type="Proteomes" id="UP000078387"/>
    </source>
</evidence>
<name>A0A175JQC1_ENTHI</name>
<dbReference type="VEuPathDB" id="AmoebaDB:EHI7A_171500"/>
<reference evidence="1 2" key="1">
    <citation type="submission" date="2016-05" db="EMBL/GenBank/DDBJ databases">
        <title>First whole genome sequencing of Entamoeba histolytica HM1:IMSS-clone-6.</title>
        <authorList>
            <person name="Mukherjee Avik.K."/>
            <person name="Izumyama S."/>
            <person name="Nakada-Tsukui K."/>
            <person name="Nozaki T."/>
        </authorList>
    </citation>
    <scope>NUCLEOTIDE SEQUENCE [LARGE SCALE GENOMIC DNA]</scope>
    <source>
        <strain evidence="1 2">HM1:IMSS clone 6</strain>
    </source>
</reference>
<gene>
    <name evidence="1" type="ORF">CL6EHI_073990</name>
</gene>